<protein>
    <submittedName>
        <fullName evidence="1">Uncharacterized protein</fullName>
    </submittedName>
</protein>
<accession>A0A0E9WQK7</accession>
<reference evidence="1" key="2">
    <citation type="journal article" date="2015" name="Fish Shellfish Immunol.">
        <title>Early steps in the European eel (Anguilla anguilla)-Vibrio vulnificus interaction in the gills: Role of the RtxA13 toxin.</title>
        <authorList>
            <person name="Callol A."/>
            <person name="Pajuelo D."/>
            <person name="Ebbesson L."/>
            <person name="Teles M."/>
            <person name="MacKenzie S."/>
            <person name="Amaro C."/>
        </authorList>
    </citation>
    <scope>NUCLEOTIDE SEQUENCE</scope>
</reference>
<reference evidence="1" key="1">
    <citation type="submission" date="2014-11" db="EMBL/GenBank/DDBJ databases">
        <authorList>
            <person name="Amaro Gonzalez C."/>
        </authorList>
    </citation>
    <scope>NUCLEOTIDE SEQUENCE</scope>
</reference>
<dbReference type="AlphaFoldDB" id="A0A0E9WQK7"/>
<dbReference type="EMBL" id="GBXM01016001">
    <property type="protein sequence ID" value="JAH92576.1"/>
    <property type="molecule type" value="Transcribed_RNA"/>
</dbReference>
<organism evidence="1">
    <name type="scientific">Anguilla anguilla</name>
    <name type="common">European freshwater eel</name>
    <name type="synonym">Muraena anguilla</name>
    <dbReference type="NCBI Taxonomy" id="7936"/>
    <lineage>
        <taxon>Eukaryota</taxon>
        <taxon>Metazoa</taxon>
        <taxon>Chordata</taxon>
        <taxon>Craniata</taxon>
        <taxon>Vertebrata</taxon>
        <taxon>Euteleostomi</taxon>
        <taxon>Actinopterygii</taxon>
        <taxon>Neopterygii</taxon>
        <taxon>Teleostei</taxon>
        <taxon>Anguilliformes</taxon>
        <taxon>Anguillidae</taxon>
        <taxon>Anguilla</taxon>
    </lineage>
</organism>
<name>A0A0E9WQK7_ANGAN</name>
<proteinExistence type="predicted"/>
<evidence type="ECO:0000313" key="1">
    <source>
        <dbReference type="EMBL" id="JAH92576.1"/>
    </source>
</evidence>
<sequence length="62" mass="6934">MSVMSLNYTLYYVTARHPTKLHGKRKLTFILEAGTFTVLLTHSVSSGPNGNVPEETCCHRPK</sequence>